<dbReference type="GeneID" id="93289787"/>
<dbReference type="eggNOG" id="ENOG5030BK0">
    <property type="taxonomic scope" value="Bacteria"/>
</dbReference>
<feature type="signal peptide" evidence="1">
    <location>
        <begin position="1"/>
        <end position="26"/>
    </location>
</feature>
<proteinExistence type="predicted"/>
<dbReference type="STRING" id="272621.LBA1108"/>
<sequence length="59" mass="6376">MKHKTFKKILVAGLGFLAAASLFSFGKQPTQVQAAKKSSSSLIIYFSKTGNTARATRQI</sequence>
<protein>
    <recommendedName>
        <fullName evidence="4">Flavodoxin</fullName>
    </recommendedName>
</protein>
<reference evidence="2 3" key="1">
    <citation type="journal article" date="2005" name="Proc. Natl. Acad. Sci. U.S.A.">
        <title>Complete genome sequence of the probiotic lactic acid bacterium Lactobacillus acidophilus NCFM.</title>
        <authorList>
            <person name="Altermann E."/>
            <person name="Russell W.M."/>
            <person name="Azcarate-Peril M.A."/>
            <person name="Barrangou R."/>
            <person name="Buck B.L."/>
            <person name="McAuliffe O."/>
            <person name="Souther N."/>
            <person name="Dobson A."/>
            <person name="Duong T."/>
            <person name="Callanan M."/>
            <person name="Lick S."/>
            <person name="Hamrick A."/>
            <person name="Cano R."/>
            <person name="Klaenhammer T.R."/>
        </authorList>
    </citation>
    <scope>NUCLEOTIDE SEQUENCE [LARGE SCALE GENOMIC DNA]</scope>
    <source>
        <strain evidence="3">ATCC 700396 / NCK56 / N2 / NCFM</strain>
    </source>
</reference>
<dbReference type="KEGG" id="lac:LBA1108"/>
<dbReference type="Proteomes" id="UP000006381">
    <property type="component" value="Chromosome"/>
</dbReference>
<feature type="chain" id="PRO_5039161728" description="Flavodoxin" evidence="1">
    <location>
        <begin position="27"/>
        <end position="59"/>
    </location>
</feature>
<dbReference type="AlphaFoldDB" id="Q5FK22"/>
<organism evidence="3">
    <name type="scientific">Lactobacillus acidophilus (strain ATCC 700396 / NCK56 / N2 / NCFM)</name>
    <dbReference type="NCBI Taxonomy" id="272621"/>
    <lineage>
        <taxon>Bacteria</taxon>
        <taxon>Bacillati</taxon>
        <taxon>Bacillota</taxon>
        <taxon>Bacilli</taxon>
        <taxon>Lactobacillales</taxon>
        <taxon>Lactobacillaceae</taxon>
        <taxon>Lactobacillus</taxon>
    </lineage>
</organism>
<dbReference type="PATRIC" id="fig|272621.13.peg.1055"/>
<evidence type="ECO:0000256" key="1">
    <source>
        <dbReference type="SAM" id="SignalP"/>
    </source>
</evidence>
<keyword evidence="1" id="KW-0732">Signal</keyword>
<dbReference type="RefSeq" id="WP_003547446.1">
    <property type="nucleotide sequence ID" value="NC_006814.3"/>
</dbReference>
<evidence type="ECO:0000313" key="3">
    <source>
        <dbReference type="Proteomes" id="UP000006381"/>
    </source>
</evidence>
<dbReference type="HOGENOM" id="CLU_2954576_0_0_9"/>
<name>Q5FK22_LACAC</name>
<evidence type="ECO:0000313" key="2">
    <source>
        <dbReference type="EMBL" id="AAV42952.1"/>
    </source>
</evidence>
<dbReference type="EMBL" id="CP000033">
    <property type="protein sequence ID" value="AAV42952.1"/>
    <property type="molecule type" value="Genomic_DNA"/>
</dbReference>
<accession>Q5FK22</accession>
<evidence type="ECO:0008006" key="4">
    <source>
        <dbReference type="Google" id="ProtNLM"/>
    </source>
</evidence>
<keyword evidence="3" id="KW-1185">Reference proteome</keyword>
<dbReference type="BioCyc" id="LACI272621:G1G49-1103-MONOMER"/>
<gene>
    <name evidence="2" type="ordered locus">LBA1108</name>
</gene>